<evidence type="ECO:0000256" key="2">
    <source>
        <dbReference type="ARBA" id="ARBA00022448"/>
    </source>
</evidence>
<keyword evidence="16" id="KW-1185">Reference proteome</keyword>
<dbReference type="Pfam" id="PF07715">
    <property type="entry name" value="Plug"/>
    <property type="match status" value="1"/>
</dbReference>
<evidence type="ECO:0000256" key="3">
    <source>
        <dbReference type="ARBA" id="ARBA00022452"/>
    </source>
</evidence>
<dbReference type="SUPFAM" id="SSF56935">
    <property type="entry name" value="Porins"/>
    <property type="match status" value="1"/>
</dbReference>
<evidence type="ECO:0000259" key="13">
    <source>
        <dbReference type="Pfam" id="PF07660"/>
    </source>
</evidence>
<evidence type="ECO:0000313" key="16">
    <source>
        <dbReference type="Proteomes" id="UP000199440"/>
    </source>
</evidence>
<dbReference type="SUPFAM" id="SSF49464">
    <property type="entry name" value="Carboxypeptidase regulatory domain-like"/>
    <property type="match status" value="1"/>
</dbReference>
<dbReference type="STRING" id="192904.SAMN04488514_11676"/>
<keyword evidence="4" id="KW-0406">Ion transport</keyword>
<keyword evidence="6" id="KW-0408">Iron</keyword>
<keyword evidence="7 11" id="KW-0798">TonB box</keyword>
<dbReference type="InterPro" id="IPR023996">
    <property type="entry name" value="TonB-dep_OMP_SusC/RagA"/>
</dbReference>
<sequence length="1138" mass="125377">MEKSERKGFLKPYSLSLKLSLKLTALLLIISIFYVEANVYSKKDMLTLNLERVEMKKALERIESLTDLKFFYNNKKIDSERLVSVKVTDKPVNEILDILFEGTAIYYILRKNQVILKLDDTKNLSTNGTTGKLSTEDETPIIEHEIVQQTVTGSVIDSNDVPLPGANIVEKGTINGTQTDFDGNFSLEVGDNAVLVISYLGFTTKEVNVNGQSSITISLEEDAAGLDEVVVVGYGTQSRAKVTGAISTIPTDEITQRPVTSTANALQGQVPGLTVFNSGGAPGVEDTKIRIRGVGTLNNSNPLVLVDGIEQALSTVEPQNIESISVLKDAASAAIYGSRAANGVILVTTKRGASTGVTLSYNTLFGFQQPSFFPEKADDESWMRLENDAQVNAGGSPTYSEEYISNVLAGTNPLQYPFANWEEGIFRNGALMNQQSFSISSGGDIGKIFASLNYNDTDGVIKNFNNKRTTMLVNADLYANDKLTFKVGLMYRNGDFTGPGHAINSSGIAGQQIVQALLHMNRNVVMEYPDGTYDLISGQWNADAMATEGETVRTQNDVVAQGGFDYAFNDALTLKGNVTYKSNYQGTSTFMNSLAGMKNYLTGEPVTVSGWFATNKLTEATITEKELSQRLYLDYNKTFGSHDLGALLGYEEIHYNYKNVAATREGFFNNDLRDLNAGGVDNQQISGYREEWRLRSFFGRANYSFDDRYLLQANLRIDGSSRFGDGNRYGFFPSVSAGWNISNESFMENLSDGSVLSNLKLRASWGQLGNQNIGLNKFRSTYDLNQGYQFGGNPVSGSAITQAGNPDITWETATITNVGLDASFMQGRLEFVAEYFWKYTDDILLQLPISSTIGVNPPVQNAAAVSNNGYELSLNYSGEYKPDNGFNYSIGVNFSDVINKIEDLNGAGPYFPDAFTVWQEGYSINTLRGLDSPGLYRSQADLDTYPARLSSSAGIGDIIYKDVNNDGVISQSLAPGGDQIIIGNEDPRYEFGFRFNASYKSFDFSMFWQGVGKQYHTLDGALVEGPAYQNFIPKEMTDNAYNPVSNPNGTWPRAIAGGNWNIVKSNFWLIDTKYARLKNFQVGYTIDQSVFSNFRIYVTGENMLTFSAQKLFDPETPRGRSQFFPQTRTMSLGLNIVF</sequence>
<dbReference type="InterPro" id="IPR036942">
    <property type="entry name" value="Beta-barrel_TonB_sf"/>
</dbReference>
<comment type="subcellular location">
    <subcellularLocation>
        <location evidence="1 10">Cell outer membrane</location>
        <topology evidence="1 10">Multi-pass membrane protein</topology>
    </subcellularLocation>
</comment>
<accession>A0A1G9WUV1</accession>
<dbReference type="Gene3D" id="2.40.170.20">
    <property type="entry name" value="TonB-dependent receptor, beta-barrel domain"/>
    <property type="match status" value="1"/>
</dbReference>
<dbReference type="InterPro" id="IPR023997">
    <property type="entry name" value="TonB-dep_OMP_SusC/RagA_CS"/>
</dbReference>
<protein>
    <submittedName>
        <fullName evidence="15">TonB-linked outer membrane protein, SusC/RagA family</fullName>
    </submittedName>
</protein>
<dbReference type="AlphaFoldDB" id="A0A1G9WUV1"/>
<dbReference type="Proteomes" id="UP000199440">
    <property type="component" value="Unassembled WGS sequence"/>
</dbReference>
<dbReference type="FunFam" id="2.170.130.10:FF:000003">
    <property type="entry name" value="SusC/RagA family TonB-linked outer membrane protein"/>
    <property type="match status" value="1"/>
</dbReference>
<dbReference type="RefSeq" id="WP_218129624.1">
    <property type="nucleotide sequence ID" value="NZ_FNGV01000016.1"/>
</dbReference>
<dbReference type="Pfam" id="PF13715">
    <property type="entry name" value="CarbopepD_reg_2"/>
    <property type="match status" value="1"/>
</dbReference>
<evidence type="ECO:0000256" key="1">
    <source>
        <dbReference type="ARBA" id="ARBA00004571"/>
    </source>
</evidence>
<dbReference type="GO" id="GO:0009279">
    <property type="term" value="C:cell outer membrane"/>
    <property type="evidence" value="ECO:0007669"/>
    <property type="project" value="UniProtKB-SubCell"/>
</dbReference>
<dbReference type="InterPro" id="IPR039426">
    <property type="entry name" value="TonB-dep_rcpt-like"/>
</dbReference>
<dbReference type="EMBL" id="FNGV01000016">
    <property type="protein sequence ID" value="SDM88374.1"/>
    <property type="molecule type" value="Genomic_DNA"/>
</dbReference>
<keyword evidence="8 10" id="KW-0472">Membrane</keyword>
<dbReference type="NCBIfam" id="TIGR04057">
    <property type="entry name" value="SusC_RagA_signa"/>
    <property type="match status" value="1"/>
</dbReference>
<dbReference type="InterPro" id="IPR037066">
    <property type="entry name" value="Plug_dom_sf"/>
</dbReference>
<name>A0A1G9WUV1_9FLAO</name>
<proteinExistence type="inferred from homology"/>
<evidence type="ECO:0000256" key="4">
    <source>
        <dbReference type="ARBA" id="ARBA00022496"/>
    </source>
</evidence>
<keyword evidence="9 10" id="KW-0998">Cell outer membrane</keyword>
<evidence type="ECO:0000256" key="6">
    <source>
        <dbReference type="ARBA" id="ARBA00023004"/>
    </source>
</evidence>
<keyword evidence="4" id="KW-0410">Iron transport</keyword>
<gene>
    <name evidence="15" type="ORF">SAMN04488514_11676</name>
</gene>
<reference evidence="15 16" key="1">
    <citation type="submission" date="2016-10" db="EMBL/GenBank/DDBJ databases">
        <authorList>
            <person name="de Groot N.N."/>
        </authorList>
    </citation>
    <scope>NUCLEOTIDE SEQUENCE [LARGE SCALE GENOMIC DNA]</scope>
    <source>
        <strain evidence="15 16">DSM 19886</strain>
    </source>
</reference>
<keyword evidence="3 10" id="KW-1134">Transmembrane beta strand</keyword>
<evidence type="ECO:0000256" key="9">
    <source>
        <dbReference type="ARBA" id="ARBA00023237"/>
    </source>
</evidence>
<evidence type="ECO:0000256" key="10">
    <source>
        <dbReference type="PROSITE-ProRule" id="PRU01360"/>
    </source>
</evidence>
<dbReference type="Pfam" id="PF00593">
    <property type="entry name" value="TonB_dep_Rec_b-barrel"/>
    <property type="match status" value="1"/>
</dbReference>
<feature type="domain" description="Secretin/TonB short N-terminal" evidence="13">
    <location>
        <begin position="69"/>
        <end position="116"/>
    </location>
</feature>
<evidence type="ECO:0000256" key="5">
    <source>
        <dbReference type="ARBA" id="ARBA00022692"/>
    </source>
</evidence>
<dbReference type="Gene3D" id="2.170.130.10">
    <property type="entry name" value="TonB-dependent receptor, plug domain"/>
    <property type="match status" value="1"/>
</dbReference>
<dbReference type="Pfam" id="PF07660">
    <property type="entry name" value="STN"/>
    <property type="match status" value="1"/>
</dbReference>
<dbReference type="GO" id="GO:0006826">
    <property type="term" value="P:iron ion transport"/>
    <property type="evidence" value="ECO:0007669"/>
    <property type="project" value="UniProtKB-KW"/>
</dbReference>
<evidence type="ECO:0000256" key="8">
    <source>
        <dbReference type="ARBA" id="ARBA00023136"/>
    </source>
</evidence>
<evidence type="ECO:0000259" key="14">
    <source>
        <dbReference type="Pfam" id="PF07715"/>
    </source>
</evidence>
<feature type="domain" description="TonB-dependent receptor plug" evidence="14">
    <location>
        <begin position="240"/>
        <end position="344"/>
    </location>
</feature>
<keyword evidence="5 10" id="KW-0812">Transmembrane</keyword>
<feature type="domain" description="TonB-dependent receptor-like beta-barrel" evidence="12">
    <location>
        <begin position="548"/>
        <end position="1102"/>
    </location>
</feature>
<dbReference type="PROSITE" id="PS52016">
    <property type="entry name" value="TONB_DEPENDENT_REC_3"/>
    <property type="match status" value="1"/>
</dbReference>
<dbReference type="NCBIfam" id="TIGR04056">
    <property type="entry name" value="OMP_RagA_SusC"/>
    <property type="match status" value="1"/>
</dbReference>
<evidence type="ECO:0000256" key="7">
    <source>
        <dbReference type="ARBA" id="ARBA00023077"/>
    </source>
</evidence>
<keyword evidence="2 10" id="KW-0813">Transport</keyword>
<dbReference type="InterPro" id="IPR012910">
    <property type="entry name" value="Plug_dom"/>
</dbReference>
<evidence type="ECO:0000313" key="15">
    <source>
        <dbReference type="EMBL" id="SDM88374.1"/>
    </source>
</evidence>
<organism evidence="15 16">
    <name type="scientific">Kriegella aquimaris</name>
    <dbReference type="NCBI Taxonomy" id="192904"/>
    <lineage>
        <taxon>Bacteria</taxon>
        <taxon>Pseudomonadati</taxon>
        <taxon>Bacteroidota</taxon>
        <taxon>Flavobacteriia</taxon>
        <taxon>Flavobacteriales</taxon>
        <taxon>Flavobacteriaceae</taxon>
        <taxon>Kriegella</taxon>
    </lineage>
</organism>
<comment type="similarity">
    <text evidence="10 11">Belongs to the TonB-dependent receptor family.</text>
</comment>
<dbReference type="InterPro" id="IPR008969">
    <property type="entry name" value="CarboxyPept-like_regulatory"/>
</dbReference>
<dbReference type="InterPro" id="IPR000531">
    <property type="entry name" value="Beta-barrel_TonB"/>
</dbReference>
<dbReference type="InterPro" id="IPR011662">
    <property type="entry name" value="Secretin/TonB_short_N"/>
</dbReference>
<evidence type="ECO:0000259" key="12">
    <source>
        <dbReference type="Pfam" id="PF00593"/>
    </source>
</evidence>
<evidence type="ECO:0000256" key="11">
    <source>
        <dbReference type="RuleBase" id="RU003357"/>
    </source>
</evidence>